<proteinExistence type="predicted"/>
<dbReference type="Pfam" id="PF14262">
    <property type="entry name" value="Cthe_2159"/>
    <property type="match status" value="1"/>
</dbReference>
<accession>A0A9D1VM64</accession>
<sequence length="381" mass="38332">MASAPGPICRFQRELSRSRQEEAAKTEQKNPQIPGGTSGETVVREAAVLQKTAREAAARLRTEPAAAAKSGAASPSEIVSPAQISVSAENLSTESSSEAGDSSTDASQSTEEDSTSMKGIKAAGDLLISGGSFTIDSADDSIHSNSSVTIKDGVFEIASGDDAAHADEDLTVVAGTMNISESYEGLEALHLEIQDGDITLTASDDGLNAAGGTDSSGIQGGRDGMFGGERPGFSSSDGTITISGGTLNITASGDGIDANGSLEITGGYTVVAGPAQGDTSTLDYDTTAQITGGTFIGTGASGMAQTFSDAQQGVISVSVGEQSAGTEVTLTDSSGNVILDVTPDLSFTVVILSSPELMSGESYTLTVGTDSEAVEAEQIGK</sequence>
<organism evidence="2 3">
    <name type="scientific">Candidatus Blautia pullistercoris</name>
    <dbReference type="NCBI Taxonomy" id="2838499"/>
    <lineage>
        <taxon>Bacteria</taxon>
        <taxon>Bacillati</taxon>
        <taxon>Bacillota</taxon>
        <taxon>Clostridia</taxon>
        <taxon>Lachnospirales</taxon>
        <taxon>Lachnospiraceae</taxon>
        <taxon>Blautia</taxon>
    </lineage>
</organism>
<dbReference type="EMBL" id="DXFG01000181">
    <property type="protein sequence ID" value="HIX37966.1"/>
    <property type="molecule type" value="Genomic_DNA"/>
</dbReference>
<feature type="compositionally biased region" description="Polar residues" evidence="1">
    <location>
        <begin position="82"/>
        <end position="91"/>
    </location>
</feature>
<feature type="region of interest" description="Disordered" evidence="1">
    <location>
        <begin position="54"/>
        <end position="117"/>
    </location>
</feature>
<comment type="caution">
    <text evidence="2">The sequence shown here is derived from an EMBL/GenBank/DDBJ whole genome shotgun (WGS) entry which is preliminary data.</text>
</comment>
<dbReference type="Proteomes" id="UP000824230">
    <property type="component" value="Unassembled WGS sequence"/>
</dbReference>
<feature type="compositionally biased region" description="Low complexity" evidence="1">
    <location>
        <begin position="92"/>
        <end position="107"/>
    </location>
</feature>
<feature type="compositionally biased region" description="Basic and acidic residues" evidence="1">
    <location>
        <begin position="11"/>
        <end position="28"/>
    </location>
</feature>
<gene>
    <name evidence="2" type="ORF">H9738_08875</name>
</gene>
<dbReference type="InterPro" id="IPR025584">
    <property type="entry name" value="Cthe_2159"/>
</dbReference>
<feature type="region of interest" description="Disordered" evidence="1">
    <location>
        <begin position="1"/>
        <end position="42"/>
    </location>
</feature>
<feature type="compositionally biased region" description="Low complexity" evidence="1">
    <location>
        <begin position="63"/>
        <end position="76"/>
    </location>
</feature>
<evidence type="ECO:0000256" key="1">
    <source>
        <dbReference type="SAM" id="MobiDB-lite"/>
    </source>
</evidence>
<reference evidence="2" key="1">
    <citation type="journal article" date="2021" name="PeerJ">
        <title>Extensive microbial diversity within the chicken gut microbiome revealed by metagenomics and culture.</title>
        <authorList>
            <person name="Gilroy R."/>
            <person name="Ravi A."/>
            <person name="Getino M."/>
            <person name="Pursley I."/>
            <person name="Horton D.L."/>
            <person name="Alikhan N.F."/>
            <person name="Baker D."/>
            <person name="Gharbi K."/>
            <person name="Hall N."/>
            <person name="Watson M."/>
            <person name="Adriaenssens E.M."/>
            <person name="Foster-Nyarko E."/>
            <person name="Jarju S."/>
            <person name="Secka A."/>
            <person name="Antonio M."/>
            <person name="Oren A."/>
            <person name="Chaudhuri R.R."/>
            <person name="La Ragione R."/>
            <person name="Hildebrand F."/>
            <person name="Pallen M.J."/>
        </authorList>
    </citation>
    <scope>NUCLEOTIDE SEQUENCE</scope>
    <source>
        <strain evidence="2">ChiHjej12B11-1927</strain>
    </source>
</reference>
<dbReference type="AlphaFoldDB" id="A0A9D1VM64"/>
<reference evidence="2" key="2">
    <citation type="submission" date="2021-04" db="EMBL/GenBank/DDBJ databases">
        <authorList>
            <person name="Gilroy R."/>
        </authorList>
    </citation>
    <scope>NUCLEOTIDE SEQUENCE</scope>
    <source>
        <strain evidence="2">ChiHjej12B11-1927</strain>
    </source>
</reference>
<name>A0A9D1VM64_9FIRM</name>
<evidence type="ECO:0000313" key="2">
    <source>
        <dbReference type="EMBL" id="HIX37966.1"/>
    </source>
</evidence>
<evidence type="ECO:0000313" key="3">
    <source>
        <dbReference type="Proteomes" id="UP000824230"/>
    </source>
</evidence>
<protein>
    <submittedName>
        <fullName evidence="2">Carbohydrate-binding domain-containing protein</fullName>
    </submittedName>
</protein>